<dbReference type="AlphaFoldDB" id="E8LI95"/>
<dbReference type="OrthoDB" id="6627771at2"/>
<comment type="caution">
    <text evidence="5">The sequence shown here is derived from an EMBL/GenBank/DDBJ whole genome shotgun (WGS) entry which is preliminary data.</text>
</comment>
<proteinExistence type="predicted"/>
<dbReference type="InterPro" id="IPR008920">
    <property type="entry name" value="TF_FadR/GntR_C"/>
</dbReference>
<sequence>METNTSSTLTVRIERHLLDTIKTANLTSGMPIPSEIQTVKDLQISRGVVREAYRSLESLGLIEIKSGKRPVIKDPDPASLIKFLDFHRDIGHFSIDAILEAVRGIELSAVQLAVQRADDDNRKTLNNIYLELEKNADKSFAFLSELKNFHETVILISANPIYRLFFSALYSQLNANLTEAFLSLSKKEKKKLLKMHKNIVSAFNNKKSADSAYAFIEYADALKEILLKPKHAEE</sequence>
<evidence type="ECO:0000256" key="3">
    <source>
        <dbReference type="ARBA" id="ARBA00023163"/>
    </source>
</evidence>
<protein>
    <submittedName>
        <fullName evidence="5">Transcriptional regulator, GntR family</fullName>
    </submittedName>
</protein>
<keyword evidence="3" id="KW-0804">Transcription</keyword>
<keyword evidence="2" id="KW-0238">DNA-binding</keyword>
<dbReference type="EMBL" id="AEVO01000017">
    <property type="protein sequence ID" value="EFY07755.1"/>
    <property type="molecule type" value="Genomic_DNA"/>
</dbReference>
<dbReference type="GO" id="GO:0003700">
    <property type="term" value="F:DNA-binding transcription factor activity"/>
    <property type="evidence" value="ECO:0007669"/>
    <property type="project" value="InterPro"/>
</dbReference>
<organism evidence="5 6">
    <name type="scientific">Succinatimonas hippei (strain DSM 22608 / JCM 16073 / KCTC 15190 / YIT 12066)</name>
    <dbReference type="NCBI Taxonomy" id="762983"/>
    <lineage>
        <taxon>Bacteria</taxon>
        <taxon>Pseudomonadati</taxon>
        <taxon>Pseudomonadota</taxon>
        <taxon>Gammaproteobacteria</taxon>
        <taxon>Aeromonadales</taxon>
        <taxon>Succinivibrionaceae</taxon>
        <taxon>Succinatimonas</taxon>
    </lineage>
</organism>
<reference evidence="5 6" key="1">
    <citation type="submission" date="2011-01" db="EMBL/GenBank/DDBJ databases">
        <authorList>
            <person name="Weinstock G."/>
            <person name="Sodergren E."/>
            <person name="Clifton S."/>
            <person name="Fulton L."/>
            <person name="Fulton B."/>
            <person name="Courtney L."/>
            <person name="Fronick C."/>
            <person name="Harrison M."/>
            <person name="Strong C."/>
            <person name="Farmer C."/>
            <person name="Delahaunty K."/>
            <person name="Markovic C."/>
            <person name="Hall O."/>
            <person name="Minx P."/>
            <person name="Tomlinson C."/>
            <person name="Mitreva M."/>
            <person name="Hou S."/>
            <person name="Chen J."/>
            <person name="Wollam A."/>
            <person name="Pepin K.H."/>
            <person name="Johnson M."/>
            <person name="Bhonagiri V."/>
            <person name="Zhang X."/>
            <person name="Suruliraj S."/>
            <person name="Warren W."/>
            <person name="Chinwalla A."/>
            <person name="Mardis E.R."/>
            <person name="Wilson R.K."/>
        </authorList>
    </citation>
    <scope>NUCLEOTIDE SEQUENCE [LARGE SCALE GENOMIC DNA]</scope>
    <source>
        <strain evidence="6">DSM 22608 / JCM 16073 / KCTC 15190 / YIT 12066</strain>
    </source>
</reference>
<dbReference type="Pfam" id="PF00392">
    <property type="entry name" value="GntR"/>
    <property type="match status" value="1"/>
</dbReference>
<dbReference type="InterPro" id="IPR036388">
    <property type="entry name" value="WH-like_DNA-bd_sf"/>
</dbReference>
<dbReference type="SUPFAM" id="SSF46785">
    <property type="entry name" value="Winged helix' DNA-binding domain"/>
    <property type="match status" value="1"/>
</dbReference>
<keyword evidence="6" id="KW-1185">Reference proteome</keyword>
<evidence type="ECO:0000313" key="5">
    <source>
        <dbReference type="EMBL" id="EFY07755.1"/>
    </source>
</evidence>
<evidence type="ECO:0000256" key="1">
    <source>
        <dbReference type="ARBA" id="ARBA00023015"/>
    </source>
</evidence>
<dbReference type="Gene3D" id="1.20.120.530">
    <property type="entry name" value="GntR ligand-binding domain-like"/>
    <property type="match status" value="1"/>
</dbReference>
<dbReference type="SMART" id="SM00345">
    <property type="entry name" value="HTH_GNTR"/>
    <property type="match status" value="1"/>
</dbReference>
<dbReference type="InterPro" id="IPR000524">
    <property type="entry name" value="Tscrpt_reg_HTH_GntR"/>
</dbReference>
<dbReference type="Pfam" id="PF07729">
    <property type="entry name" value="FCD"/>
    <property type="match status" value="1"/>
</dbReference>
<dbReference type="PROSITE" id="PS50949">
    <property type="entry name" value="HTH_GNTR"/>
    <property type="match status" value="1"/>
</dbReference>
<dbReference type="InterPro" id="IPR011711">
    <property type="entry name" value="GntR_C"/>
</dbReference>
<dbReference type="Gene3D" id="1.10.10.10">
    <property type="entry name" value="Winged helix-like DNA-binding domain superfamily/Winged helix DNA-binding domain"/>
    <property type="match status" value="1"/>
</dbReference>
<dbReference type="eggNOG" id="COG2186">
    <property type="taxonomic scope" value="Bacteria"/>
</dbReference>
<accession>E8LI95</accession>
<dbReference type="SUPFAM" id="SSF48008">
    <property type="entry name" value="GntR ligand-binding domain-like"/>
    <property type="match status" value="1"/>
</dbReference>
<dbReference type="CDD" id="cd07377">
    <property type="entry name" value="WHTH_GntR"/>
    <property type="match status" value="1"/>
</dbReference>
<dbReference type="GO" id="GO:0003677">
    <property type="term" value="F:DNA binding"/>
    <property type="evidence" value="ECO:0007669"/>
    <property type="project" value="UniProtKB-KW"/>
</dbReference>
<evidence type="ECO:0000259" key="4">
    <source>
        <dbReference type="PROSITE" id="PS50949"/>
    </source>
</evidence>
<evidence type="ECO:0000256" key="2">
    <source>
        <dbReference type="ARBA" id="ARBA00023125"/>
    </source>
</evidence>
<evidence type="ECO:0000313" key="6">
    <source>
        <dbReference type="Proteomes" id="UP000018458"/>
    </source>
</evidence>
<dbReference type="STRING" id="762983.HMPREF9444_00410"/>
<name>E8LI95_SUCHY</name>
<dbReference type="RefSeq" id="WP_009142633.1">
    <property type="nucleotide sequence ID" value="NZ_GL830955.1"/>
</dbReference>
<gene>
    <name evidence="5" type="ORF">HMPREF9444_00410</name>
</gene>
<dbReference type="Proteomes" id="UP000018458">
    <property type="component" value="Unassembled WGS sequence"/>
</dbReference>
<keyword evidence="1" id="KW-0805">Transcription regulation</keyword>
<dbReference type="PANTHER" id="PTHR43537">
    <property type="entry name" value="TRANSCRIPTIONAL REGULATOR, GNTR FAMILY"/>
    <property type="match status" value="1"/>
</dbReference>
<dbReference type="HOGENOM" id="CLU_017584_9_1_6"/>
<dbReference type="InterPro" id="IPR036390">
    <property type="entry name" value="WH_DNA-bd_sf"/>
</dbReference>
<feature type="domain" description="HTH gntR-type" evidence="4">
    <location>
        <begin position="7"/>
        <end position="75"/>
    </location>
</feature>
<dbReference type="PRINTS" id="PR00035">
    <property type="entry name" value="HTHGNTR"/>
</dbReference>
<dbReference type="PANTHER" id="PTHR43537:SF5">
    <property type="entry name" value="UXU OPERON TRANSCRIPTIONAL REGULATOR"/>
    <property type="match status" value="1"/>
</dbReference>